<evidence type="ECO:0000313" key="3">
    <source>
        <dbReference type="EMBL" id="KAK9865936.1"/>
    </source>
</evidence>
<protein>
    <recommendedName>
        <fullName evidence="5">SOUL heme-binding protein</fullName>
    </recommendedName>
</protein>
<evidence type="ECO:0000313" key="4">
    <source>
        <dbReference type="Proteomes" id="UP001485043"/>
    </source>
</evidence>
<feature type="compositionally biased region" description="Polar residues" evidence="2">
    <location>
        <begin position="77"/>
        <end position="87"/>
    </location>
</feature>
<dbReference type="InterPro" id="IPR032710">
    <property type="entry name" value="NTF2-like_dom_sf"/>
</dbReference>
<gene>
    <name evidence="3" type="ORF">WJX84_007152</name>
</gene>
<organism evidence="3 4">
    <name type="scientific">Apatococcus fuscideae</name>
    <dbReference type="NCBI Taxonomy" id="2026836"/>
    <lineage>
        <taxon>Eukaryota</taxon>
        <taxon>Viridiplantae</taxon>
        <taxon>Chlorophyta</taxon>
        <taxon>core chlorophytes</taxon>
        <taxon>Trebouxiophyceae</taxon>
        <taxon>Chlorellales</taxon>
        <taxon>Chlorellaceae</taxon>
        <taxon>Apatococcus</taxon>
    </lineage>
</organism>
<sequence>MAYSLPAATGQLAHLCDHQGLTERPRSLTPGLARSTPRRLAISKRNSTKVQSASGESGTFGQEGGGSAQISFRGEPSGTSSEASNGAVNSKAALDDVRLFLQAELPGLFSSGRITKERYASDFKFEDPVTRITGLDQFASYLQLLRSVFAITFDVHSIKPRGATELVTRWTMTMKFKLGFAIYRPELVFTGQSFYGVDANIGIVRSQLDVWDATQNNQYPSLEGLAHVLRQLGNYKATPDLEGPRYKVLRSTKEYEIRKYDPYLVAETAMPMSSGPAEGSGFNDLANYIFGGNTRQEKMEMTSPVINTVNSSGEDQPQMQFPMESKYGQNINSLPSPSDGRVRMKTQEGGLVAATVFSGLPLDFEVTEAERKLRGALLLDGLHATSGYKLARYNDPFTLPFVRRNEILIRLEDFSFEDHKDDE</sequence>
<dbReference type="EMBL" id="JALJOV010000204">
    <property type="protein sequence ID" value="KAK9865936.1"/>
    <property type="molecule type" value="Genomic_DNA"/>
</dbReference>
<dbReference type="InterPro" id="IPR018790">
    <property type="entry name" value="DUF2358"/>
</dbReference>
<comment type="similarity">
    <text evidence="1">Belongs to the HEBP family.</text>
</comment>
<dbReference type="Gene3D" id="3.20.80.10">
    <property type="entry name" value="Regulatory factor, effector binding domain"/>
    <property type="match status" value="1"/>
</dbReference>
<dbReference type="SUPFAM" id="SSF55136">
    <property type="entry name" value="Probable bacterial effector-binding domain"/>
    <property type="match status" value="1"/>
</dbReference>
<name>A0AAW1TBV7_9CHLO</name>
<evidence type="ECO:0000256" key="1">
    <source>
        <dbReference type="ARBA" id="ARBA00009817"/>
    </source>
</evidence>
<dbReference type="PANTHER" id="PTHR11220">
    <property type="entry name" value="HEME-BINDING PROTEIN-RELATED"/>
    <property type="match status" value="1"/>
</dbReference>
<dbReference type="Proteomes" id="UP001485043">
    <property type="component" value="Unassembled WGS sequence"/>
</dbReference>
<dbReference type="PANTHER" id="PTHR11220:SF50">
    <property type="entry name" value="SOUL HEME-BINDING FAMILY PROTEIN"/>
    <property type="match status" value="1"/>
</dbReference>
<dbReference type="Pfam" id="PF04832">
    <property type="entry name" value="SOUL"/>
    <property type="match status" value="1"/>
</dbReference>
<dbReference type="Pfam" id="PF10184">
    <property type="entry name" value="DUF2358"/>
    <property type="match status" value="1"/>
</dbReference>
<evidence type="ECO:0008006" key="5">
    <source>
        <dbReference type="Google" id="ProtNLM"/>
    </source>
</evidence>
<dbReference type="SUPFAM" id="SSF54427">
    <property type="entry name" value="NTF2-like"/>
    <property type="match status" value="1"/>
</dbReference>
<dbReference type="InterPro" id="IPR011256">
    <property type="entry name" value="Reg_factor_effector_dom_sf"/>
</dbReference>
<feature type="compositionally biased region" description="Polar residues" evidence="2">
    <location>
        <begin position="44"/>
        <end position="53"/>
    </location>
</feature>
<feature type="region of interest" description="Disordered" evidence="2">
    <location>
        <begin position="43"/>
        <end position="87"/>
    </location>
</feature>
<reference evidence="3 4" key="1">
    <citation type="journal article" date="2024" name="Nat. Commun.">
        <title>Phylogenomics reveals the evolutionary origins of lichenization in chlorophyte algae.</title>
        <authorList>
            <person name="Puginier C."/>
            <person name="Libourel C."/>
            <person name="Otte J."/>
            <person name="Skaloud P."/>
            <person name="Haon M."/>
            <person name="Grisel S."/>
            <person name="Petersen M."/>
            <person name="Berrin J.G."/>
            <person name="Delaux P.M."/>
            <person name="Dal Grande F."/>
            <person name="Keller J."/>
        </authorList>
    </citation>
    <scope>NUCLEOTIDE SEQUENCE [LARGE SCALE GENOMIC DNA]</scope>
    <source>
        <strain evidence="3 4">SAG 2523</strain>
    </source>
</reference>
<evidence type="ECO:0000256" key="2">
    <source>
        <dbReference type="SAM" id="MobiDB-lite"/>
    </source>
</evidence>
<dbReference type="InterPro" id="IPR006917">
    <property type="entry name" value="SOUL_heme-bd"/>
</dbReference>
<proteinExistence type="inferred from homology"/>
<dbReference type="AlphaFoldDB" id="A0AAW1TBV7"/>
<accession>A0AAW1TBV7</accession>
<dbReference type="FunFam" id="3.20.80.10:FF:000008">
    <property type="entry name" value="SOUL heme-binding protein"/>
    <property type="match status" value="1"/>
</dbReference>
<keyword evidence="4" id="KW-1185">Reference proteome</keyword>
<comment type="caution">
    <text evidence="3">The sequence shown here is derived from an EMBL/GenBank/DDBJ whole genome shotgun (WGS) entry which is preliminary data.</text>
</comment>